<dbReference type="Proteomes" id="UP001054945">
    <property type="component" value="Unassembled WGS sequence"/>
</dbReference>
<protein>
    <recommendedName>
        <fullName evidence="3">Maturase K</fullName>
    </recommendedName>
</protein>
<keyword evidence="2" id="KW-1185">Reference proteome</keyword>
<evidence type="ECO:0000313" key="1">
    <source>
        <dbReference type="EMBL" id="GIY71946.1"/>
    </source>
</evidence>
<dbReference type="EMBL" id="BPLR01014874">
    <property type="protein sequence ID" value="GIY71946.1"/>
    <property type="molecule type" value="Genomic_DNA"/>
</dbReference>
<comment type="caution">
    <text evidence="1">The sequence shown here is derived from an EMBL/GenBank/DDBJ whole genome shotgun (WGS) entry which is preliminary data.</text>
</comment>
<sequence length="152" mass="16888">MNTSVEEHPSSTPLGPRGLLLSYLKDQLSSTSPVCSSTAPVMAHSYSETGTSVVSETLLFFLIGRFYPRQVHGNFPQRDAVAQLESASLFFPFPFSHAAILANTLPEHSKKSRNSLINDAVRREYSRKLFSKFQIFLLGKKNGCNILSYADE</sequence>
<dbReference type="AlphaFoldDB" id="A0AAV4VND9"/>
<reference evidence="1 2" key="1">
    <citation type="submission" date="2021-06" db="EMBL/GenBank/DDBJ databases">
        <title>Caerostris extrusa draft genome.</title>
        <authorList>
            <person name="Kono N."/>
            <person name="Arakawa K."/>
        </authorList>
    </citation>
    <scope>NUCLEOTIDE SEQUENCE [LARGE SCALE GENOMIC DNA]</scope>
</reference>
<gene>
    <name evidence="1" type="ORF">CEXT_477121</name>
</gene>
<evidence type="ECO:0000313" key="2">
    <source>
        <dbReference type="Proteomes" id="UP001054945"/>
    </source>
</evidence>
<name>A0AAV4VND9_CAEEX</name>
<proteinExistence type="predicted"/>
<organism evidence="1 2">
    <name type="scientific">Caerostris extrusa</name>
    <name type="common">Bark spider</name>
    <name type="synonym">Caerostris bankana</name>
    <dbReference type="NCBI Taxonomy" id="172846"/>
    <lineage>
        <taxon>Eukaryota</taxon>
        <taxon>Metazoa</taxon>
        <taxon>Ecdysozoa</taxon>
        <taxon>Arthropoda</taxon>
        <taxon>Chelicerata</taxon>
        <taxon>Arachnida</taxon>
        <taxon>Araneae</taxon>
        <taxon>Araneomorphae</taxon>
        <taxon>Entelegynae</taxon>
        <taxon>Araneoidea</taxon>
        <taxon>Araneidae</taxon>
        <taxon>Caerostris</taxon>
    </lineage>
</organism>
<evidence type="ECO:0008006" key="3">
    <source>
        <dbReference type="Google" id="ProtNLM"/>
    </source>
</evidence>
<accession>A0AAV4VND9</accession>